<organism evidence="1 2">
    <name type="scientific">Funneliformis caledonium</name>
    <dbReference type="NCBI Taxonomy" id="1117310"/>
    <lineage>
        <taxon>Eukaryota</taxon>
        <taxon>Fungi</taxon>
        <taxon>Fungi incertae sedis</taxon>
        <taxon>Mucoromycota</taxon>
        <taxon>Glomeromycotina</taxon>
        <taxon>Glomeromycetes</taxon>
        <taxon>Glomerales</taxon>
        <taxon>Glomeraceae</taxon>
        <taxon>Funneliformis</taxon>
    </lineage>
</organism>
<dbReference type="Proteomes" id="UP000789570">
    <property type="component" value="Unassembled WGS sequence"/>
</dbReference>
<proteinExistence type="predicted"/>
<feature type="non-terminal residue" evidence="1">
    <location>
        <position position="1"/>
    </location>
</feature>
<protein>
    <submittedName>
        <fullName evidence="1">352_t:CDS:1</fullName>
    </submittedName>
</protein>
<name>A0A9N9JA69_9GLOM</name>
<comment type="caution">
    <text evidence="1">The sequence shown here is derived from an EMBL/GenBank/DDBJ whole genome shotgun (WGS) entry which is preliminary data.</text>
</comment>
<evidence type="ECO:0000313" key="2">
    <source>
        <dbReference type="Proteomes" id="UP000789570"/>
    </source>
</evidence>
<keyword evidence="2" id="KW-1185">Reference proteome</keyword>
<reference evidence="1" key="1">
    <citation type="submission" date="2021-06" db="EMBL/GenBank/DDBJ databases">
        <authorList>
            <person name="Kallberg Y."/>
            <person name="Tangrot J."/>
            <person name="Rosling A."/>
        </authorList>
    </citation>
    <scope>NUCLEOTIDE SEQUENCE</scope>
    <source>
        <strain evidence="1">UK204</strain>
    </source>
</reference>
<dbReference type="EMBL" id="CAJVPQ010027474">
    <property type="protein sequence ID" value="CAG8771222.1"/>
    <property type="molecule type" value="Genomic_DNA"/>
</dbReference>
<gene>
    <name evidence="1" type="ORF">FCALED_LOCUS17550</name>
</gene>
<dbReference type="AlphaFoldDB" id="A0A9N9JA69"/>
<sequence>DFQQALIIVDSRFHANVLLKNREISLLHKDKWSGTYEGVNCRVVNI</sequence>
<evidence type="ECO:0000313" key="1">
    <source>
        <dbReference type="EMBL" id="CAG8771222.1"/>
    </source>
</evidence>
<feature type="non-terminal residue" evidence="1">
    <location>
        <position position="46"/>
    </location>
</feature>
<accession>A0A9N9JA69</accession>